<gene>
    <name evidence="3" type="ORF">A2872_00730</name>
</gene>
<feature type="domain" description="LysM" evidence="2">
    <location>
        <begin position="144"/>
        <end position="191"/>
    </location>
</feature>
<dbReference type="PANTHER" id="PTHR34700">
    <property type="entry name" value="POTASSIUM BINDING PROTEIN KBP"/>
    <property type="match status" value="1"/>
</dbReference>
<dbReference type="STRING" id="1798377.A2872_00730"/>
<dbReference type="PANTHER" id="PTHR34700:SF4">
    <property type="entry name" value="PHAGE-LIKE ELEMENT PBSX PROTEIN XKDP"/>
    <property type="match status" value="1"/>
</dbReference>
<sequence length="194" mass="21128">MNNFRKYFSESTLSLILGVLVVLVLGLVAYKIFKGRNVVPTELTQKVTEVSTPSGELTSPTASVALPVEHTVTAGETLWSIAQRYYRSGYNWVDISKANGIKNGNKIAVGQKLTIPEVSVRKPVAVSSQVKVTPVVKSSAISTEKYTVLKGDSLWSVSVRAYGDGFRWKEIASANKLVNPRLIHAGNVLTIPRP</sequence>
<reference evidence="3 4" key="1">
    <citation type="journal article" date="2016" name="Nat. Commun.">
        <title>Thousands of microbial genomes shed light on interconnected biogeochemical processes in an aquifer system.</title>
        <authorList>
            <person name="Anantharaman K."/>
            <person name="Brown C.T."/>
            <person name="Hug L.A."/>
            <person name="Sharon I."/>
            <person name="Castelle C.J."/>
            <person name="Probst A.J."/>
            <person name="Thomas B.C."/>
            <person name="Singh A."/>
            <person name="Wilkins M.J."/>
            <person name="Karaoz U."/>
            <person name="Brodie E.L."/>
            <person name="Williams K.H."/>
            <person name="Hubbard S.S."/>
            <person name="Banfield J.F."/>
        </authorList>
    </citation>
    <scope>NUCLEOTIDE SEQUENCE [LARGE SCALE GENOMIC DNA]</scope>
</reference>
<proteinExistence type="predicted"/>
<organism evidence="3 4">
    <name type="scientific">Candidatus Gottesmanbacteria bacterium RIFCSPHIGHO2_01_FULL_42_12</name>
    <dbReference type="NCBI Taxonomy" id="1798377"/>
    <lineage>
        <taxon>Bacteria</taxon>
        <taxon>Candidatus Gottesmaniibacteriota</taxon>
    </lineage>
</organism>
<dbReference type="InterPro" id="IPR036779">
    <property type="entry name" value="LysM_dom_sf"/>
</dbReference>
<dbReference type="InterPro" id="IPR018392">
    <property type="entry name" value="LysM"/>
</dbReference>
<evidence type="ECO:0000256" key="1">
    <source>
        <dbReference type="SAM" id="Phobius"/>
    </source>
</evidence>
<keyword evidence="1" id="KW-0472">Membrane</keyword>
<name>A0A1F5YZQ5_9BACT</name>
<keyword evidence="1" id="KW-1133">Transmembrane helix</keyword>
<dbReference type="Proteomes" id="UP000178681">
    <property type="component" value="Unassembled WGS sequence"/>
</dbReference>
<feature type="domain" description="LysM" evidence="2">
    <location>
        <begin position="68"/>
        <end position="115"/>
    </location>
</feature>
<feature type="transmembrane region" description="Helical" evidence="1">
    <location>
        <begin position="12"/>
        <end position="33"/>
    </location>
</feature>
<dbReference type="AlphaFoldDB" id="A0A1F5YZQ5"/>
<evidence type="ECO:0000313" key="3">
    <source>
        <dbReference type="EMBL" id="OGG05626.1"/>
    </source>
</evidence>
<dbReference type="EMBL" id="MFJG01000032">
    <property type="protein sequence ID" value="OGG05626.1"/>
    <property type="molecule type" value="Genomic_DNA"/>
</dbReference>
<dbReference type="SMART" id="SM00257">
    <property type="entry name" value="LysM"/>
    <property type="match status" value="2"/>
</dbReference>
<accession>A0A1F5YZQ5</accession>
<evidence type="ECO:0000313" key="4">
    <source>
        <dbReference type="Proteomes" id="UP000178681"/>
    </source>
</evidence>
<dbReference type="SUPFAM" id="SSF54106">
    <property type="entry name" value="LysM domain"/>
    <property type="match status" value="2"/>
</dbReference>
<dbReference type="PROSITE" id="PS51782">
    <property type="entry name" value="LYSM"/>
    <property type="match status" value="2"/>
</dbReference>
<comment type="caution">
    <text evidence="3">The sequence shown here is derived from an EMBL/GenBank/DDBJ whole genome shotgun (WGS) entry which is preliminary data.</text>
</comment>
<dbReference type="CDD" id="cd00118">
    <property type="entry name" value="LysM"/>
    <property type="match status" value="2"/>
</dbReference>
<keyword evidence="1" id="KW-0812">Transmembrane</keyword>
<dbReference type="InterPro" id="IPR052196">
    <property type="entry name" value="Bact_Kbp"/>
</dbReference>
<evidence type="ECO:0000259" key="2">
    <source>
        <dbReference type="PROSITE" id="PS51782"/>
    </source>
</evidence>
<protein>
    <recommendedName>
        <fullName evidence="2">LysM domain-containing protein</fullName>
    </recommendedName>
</protein>
<dbReference type="Pfam" id="PF01476">
    <property type="entry name" value="LysM"/>
    <property type="match status" value="2"/>
</dbReference>
<dbReference type="Gene3D" id="3.10.350.10">
    <property type="entry name" value="LysM domain"/>
    <property type="match status" value="2"/>
</dbReference>